<accession>A0ABT3REU7</accession>
<dbReference type="InterPro" id="IPR029044">
    <property type="entry name" value="Nucleotide-diphossugar_trans"/>
</dbReference>
<keyword evidence="3" id="KW-1185">Reference proteome</keyword>
<reference evidence="2 3" key="1">
    <citation type="submission" date="2022-11" db="EMBL/GenBank/DDBJ databases">
        <title>The characterization of three novel Bacteroidetes species and genomic analysis of their roles in tidal elemental geochemical cycles.</title>
        <authorList>
            <person name="Ma K.-J."/>
        </authorList>
    </citation>
    <scope>NUCLEOTIDE SEQUENCE [LARGE SCALE GENOMIC DNA]</scope>
    <source>
        <strain evidence="2 3">M82</strain>
    </source>
</reference>
<dbReference type="InterPro" id="IPR001173">
    <property type="entry name" value="Glyco_trans_2-like"/>
</dbReference>
<feature type="domain" description="Glycosyltransferase 2-like" evidence="1">
    <location>
        <begin position="9"/>
        <end position="167"/>
    </location>
</feature>
<dbReference type="PANTHER" id="PTHR43685">
    <property type="entry name" value="GLYCOSYLTRANSFERASE"/>
    <property type="match status" value="1"/>
</dbReference>
<dbReference type="Pfam" id="PF00535">
    <property type="entry name" value="Glycos_transf_2"/>
    <property type="match status" value="1"/>
</dbReference>
<comment type="caution">
    <text evidence="2">The sequence shown here is derived from an EMBL/GenBank/DDBJ whole genome shotgun (WGS) entry which is preliminary data.</text>
</comment>
<gene>
    <name evidence="2" type="ORF">OO017_08315</name>
</gene>
<organism evidence="2 3">
    <name type="scientific">Pontibacter anaerobius</name>
    <dbReference type="NCBI Taxonomy" id="2993940"/>
    <lineage>
        <taxon>Bacteria</taxon>
        <taxon>Pseudomonadati</taxon>
        <taxon>Bacteroidota</taxon>
        <taxon>Cytophagia</taxon>
        <taxon>Cytophagales</taxon>
        <taxon>Hymenobacteraceae</taxon>
        <taxon>Pontibacter</taxon>
    </lineage>
</organism>
<protein>
    <submittedName>
        <fullName evidence="2">Glycosyltransferase</fullName>
        <ecNumber evidence="2">2.4.-.-</ecNumber>
    </submittedName>
</protein>
<dbReference type="EC" id="2.4.-.-" evidence="2"/>
<dbReference type="Gene3D" id="3.90.550.10">
    <property type="entry name" value="Spore Coat Polysaccharide Biosynthesis Protein SpsA, Chain A"/>
    <property type="match status" value="1"/>
</dbReference>
<keyword evidence="2" id="KW-0808">Transferase</keyword>
<evidence type="ECO:0000313" key="2">
    <source>
        <dbReference type="EMBL" id="MCX2739944.1"/>
    </source>
</evidence>
<name>A0ABT3REU7_9BACT</name>
<dbReference type="PANTHER" id="PTHR43685:SF2">
    <property type="entry name" value="GLYCOSYLTRANSFERASE 2-LIKE DOMAIN-CONTAINING PROTEIN"/>
    <property type="match status" value="1"/>
</dbReference>
<dbReference type="InterPro" id="IPR050834">
    <property type="entry name" value="Glycosyltransf_2"/>
</dbReference>
<evidence type="ECO:0000259" key="1">
    <source>
        <dbReference type="Pfam" id="PF00535"/>
    </source>
</evidence>
<dbReference type="Proteomes" id="UP001207228">
    <property type="component" value="Unassembled WGS sequence"/>
</dbReference>
<dbReference type="CDD" id="cd00761">
    <property type="entry name" value="Glyco_tranf_GTA_type"/>
    <property type="match status" value="1"/>
</dbReference>
<keyword evidence="2" id="KW-0328">Glycosyltransferase</keyword>
<evidence type="ECO:0000313" key="3">
    <source>
        <dbReference type="Proteomes" id="UP001207228"/>
    </source>
</evidence>
<proteinExistence type="predicted"/>
<dbReference type="RefSeq" id="WP_266052012.1">
    <property type="nucleotide sequence ID" value="NZ_JAPFQO010000005.1"/>
</dbReference>
<dbReference type="SUPFAM" id="SSF53448">
    <property type="entry name" value="Nucleotide-diphospho-sugar transferases"/>
    <property type="match status" value="1"/>
</dbReference>
<dbReference type="EMBL" id="JAPFQO010000005">
    <property type="protein sequence ID" value="MCX2739944.1"/>
    <property type="molecule type" value="Genomic_DNA"/>
</dbReference>
<dbReference type="GO" id="GO:0016757">
    <property type="term" value="F:glycosyltransferase activity"/>
    <property type="evidence" value="ECO:0007669"/>
    <property type="project" value="UniProtKB-KW"/>
</dbReference>
<sequence length="298" mass="34269">MGVFRPYVSVIIPTYHDWDRLKMCVKSLQLQTYPTDLFEVIIVNNDPADEVPPTISLPANFAILHESAQGSYAARNKGVAVAKGDILAFTDSDCIPEYTWIEAAVSYFGTHPEIDRIGGEVNLFTVDSRYTLAEAYEVVYAFRQEENVKEDTSVTANMFTRKKVFDKIGLFDSSMFSGGDFEWGKRAAQNNFRIGFSAEVIVHHPARRDLKQLINKVKRVASGNYLMNGEKKSAIFRHIDFLYEIRPPVNEFRLIYSRGKQLTFKLKMLVFLLRYQIRVLRAFEEIKLFYGVVPYRDV</sequence>